<feature type="transmembrane region" description="Helical" evidence="1">
    <location>
        <begin position="22"/>
        <end position="43"/>
    </location>
</feature>
<dbReference type="AlphaFoldDB" id="A0A845KXC7"/>
<evidence type="ECO:0000313" key="3">
    <source>
        <dbReference type="Proteomes" id="UP000463470"/>
    </source>
</evidence>
<evidence type="ECO:0000313" key="2">
    <source>
        <dbReference type="EMBL" id="MZP28187.1"/>
    </source>
</evidence>
<protein>
    <submittedName>
        <fullName evidence="2">Uncharacterized protein</fullName>
    </submittedName>
</protein>
<name>A0A845KXC7_9FIRM</name>
<organism evidence="2 3">
    <name type="scientific">Heliomicrobium undosum</name>
    <dbReference type="NCBI Taxonomy" id="121734"/>
    <lineage>
        <taxon>Bacteria</taxon>
        <taxon>Bacillati</taxon>
        <taxon>Bacillota</taxon>
        <taxon>Clostridia</taxon>
        <taxon>Eubacteriales</taxon>
        <taxon>Heliobacteriaceae</taxon>
        <taxon>Heliomicrobium</taxon>
    </lineage>
</organism>
<evidence type="ECO:0000256" key="1">
    <source>
        <dbReference type="SAM" id="Phobius"/>
    </source>
</evidence>
<keyword evidence="3" id="KW-1185">Reference proteome</keyword>
<accession>A0A845KXC7</accession>
<gene>
    <name evidence="2" type="ORF">GTO91_00415</name>
</gene>
<dbReference type="RefSeq" id="WP_161253177.1">
    <property type="nucleotide sequence ID" value="NZ_WXEY01000001.1"/>
</dbReference>
<dbReference type="Proteomes" id="UP000463470">
    <property type="component" value="Unassembled WGS sequence"/>
</dbReference>
<dbReference type="EMBL" id="WXEY01000001">
    <property type="protein sequence ID" value="MZP28187.1"/>
    <property type="molecule type" value="Genomic_DNA"/>
</dbReference>
<comment type="caution">
    <text evidence="2">The sequence shown here is derived from an EMBL/GenBank/DDBJ whole genome shotgun (WGS) entry which is preliminary data.</text>
</comment>
<keyword evidence="1" id="KW-0812">Transmembrane</keyword>
<keyword evidence="1" id="KW-0472">Membrane</keyword>
<keyword evidence="1" id="KW-1133">Transmembrane helix</keyword>
<reference evidence="2 3" key="1">
    <citation type="submission" date="2020-01" db="EMBL/GenBank/DDBJ databases">
        <title>Whole-genome sequence of Heliobacterium undosum DSM 13378.</title>
        <authorList>
            <person name="Kyndt J.A."/>
            <person name="Meyer T.E."/>
        </authorList>
    </citation>
    <scope>NUCLEOTIDE SEQUENCE [LARGE SCALE GENOMIC DNA]</scope>
    <source>
        <strain evidence="2 3">DSM 13378</strain>
    </source>
</reference>
<proteinExistence type="predicted"/>
<sequence length="77" mass="8916">MWTLPLVLLLSEYLFVLDADFFLGHFLFGVHFFIVQFLFYLILKVDMTMESLSPWGLTNDLAVVHPDQDFFGAIGRS</sequence>